<comment type="caution">
    <text evidence="4">The sequence shown here is derived from an EMBL/GenBank/DDBJ whole genome shotgun (WGS) entry which is preliminary data.</text>
</comment>
<dbReference type="SUPFAM" id="SSF46689">
    <property type="entry name" value="Homeodomain-like"/>
    <property type="match status" value="1"/>
</dbReference>
<dbReference type="Gene3D" id="1.10.10.60">
    <property type="entry name" value="Homeodomain-like"/>
    <property type="match status" value="1"/>
</dbReference>
<dbReference type="NCBIfam" id="NF033546">
    <property type="entry name" value="transpos_IS21"/>
    <property type="match status" value="1"/>
</dbReference>
<dbReference type="PROSITE" id="PS50994">
    <property type="entry name" value="INTEGRASE"/>
    <property type="match status" value="1"/>
</dbReference>
<dbReference type="InterPro" id="IPR036397">
    <property type="entry name" value="RNaseH_sf"/>
</dbReference>
<evidence type="ECO:0000259" key="3">
    <source>
        <dbReference type="PROSITE" id="PS50994"/>
    </source>
</evidence>
<reference evidence="4" key="1">
    <citation type="journal article" date="2018" name="Genome Biol.">
        <title>SKESA: strategic k-mer extension for scrupulous assemblies.</title>
        <authorList>
            <person name="Souvorov A."/>
            <person name="Agarwala R."/>
            <person name="Lipman D.J."/>
        </authorList>
    </citation>
    <scope>NUCLEOTIDE SEQUENCE</scope>
    <source>
        <strain evidence="4">S376FT</strain>
    </source>
</reference>
<dbReference type="GO" id="GO:0003676">
    <property type="term" value="F:nucleic acid binding"/>
    <property type="evidence" value="ECO:0007669"/>
    <property type="project" value="InterPro"/>
</dbReference>
<evidence type="ECO:0000256" key="2">
    <source>
        <dbReference type="SAM" id="MobiDB-lite"/>
    </source>
</evidence>
<feature type="region of interest" description="Disordered" evidence="2">
    <location>
        <begin position="464"/>
        <end position="486"/>
    </location>
</feature>
<dbReference type="InterPro" id="IPR012337">
    <property type="entry name" value="RNaseH-like_sf"/>
</dbReference>
<dbReference type="Gene3D" id="3.30.420.10">
    <property type="entry name" value="Ribonuclease H-like superfamily/Ribonuclease H"/>
    <property type="match status" value="1"/>
</dbReference>
<name>A0A714KRZ4_SALER</name>
<sequence length="506" mass="57367">MIHKIKGLYDQGNGLSIRAISRELNISRNTVRKYLQMDQTQISACQDDRSRQKLLDTHRDFLIHQLKRFPKLSAVKLARRLQERCAELDVSSRSIRRYVQALKAQVATGQLRYYEPVPQSVPGVQCQVDPGELRGVLIGGQPCTVHFVVFVLSCSRLMYVGLAFKPLDTQTFIQLHDEALRYFGGTPEECVYDQTKLVVLSEQYRELTVNQRFHAFATTAGFRIYACEGYDPQSKGKVESGVKYVKQDCLYGEEFASEQALRQHVQHWLETVANARTHATTGWVPRDYFEHHERQHMRPYLSPASLVTPVSCTQTRRADKTGLISWKSNKYSVPMAWQQANVGVAEHGNDLTVTDLETGDTIAVHEICSERGRIVKNSHHYRNHAQRIADLEHAIGTLIPLQTATALCAVLKRTSPRIYKDQLVAVRGLLEEHREVDADLITELSQRHELTASRLKRYLEATQQAQQRGRTVPPCGPGRQRPTPLDLGAYARVGHPVGQEVTHESA</sequence>
<dbReference type="Pfam" id="PF13683">
    <property type="entry name" value="rve_3"/>
    <property type="match status" value="1"/>
</dbReference>
<organism evidence="4">
    <name type="scientific">Salmonella enterica</name>
    <name type="common">Salmonella choleraesuis</name>
    <dbReference type="NCBI Taxonomy" id="28901"/>
    <lineage>
        <taxon>Bacteria</taxon>
        <taxon>Pseudomonadati</taxon>
        <taxon>Pseudomonadota</taxon>
        <taxon>Gammaproteobacteria</taxon>
        <taxon>Enterobacterales</taxon>
        <taxon>Enterobacteriaceae</taxon>
        <taxon>Salmonella</taxon>
    </lineage>
</organism>
<dbReference type="PANTHER" id="PTHR35004:SF6">
    <property type="entry name" value="TRANSPOSASE"/>
    <property type="match status" value="1"/>
</dbReference>
<reference evidence="4" key="2">
    <citation type="submission" date="2019-01" db="EMBL/GenBank/DDBJ databases">
        <authorList>
            <consortium name="NCBI Pathogen Detection Project"/>
        </authorList>
    </citation>
    <scope>NUCLEOTIDE SEQUENCE</scope>
    <source>
        <strain evidence="4">S376FT</strain>
    </source>
</reference>
<protein>
    <submittedName>
        <fullName evidence="4">IS21 family transposase</fullName>
    </submittedName>
</protein>
<dbReference type="EMBL" id="DAAOYB010000104">
    <property type="protein sequence ID" value="HAD4178321.1"/>
    <property type="molecule type" value="Genomic_DNA"/>
</dbReference>
<dbReference type="InterPro" id="IPR001584">
    <property type="entry name" value="Integrase_cat-core"/>
</dbReference>
<dbReference type="InterPro" id="IPR009057">
    <property type="entry name" value="Homeodomain-like_sf"/>
</dbReference>
<dbReference type="Pfam" id="PF22483">
    <property type="entry name" value="Mu-transpos_C_2"/>
    <property type="match status" value="1"/>
</dbReference>
<accession>A0A714KRZ4</accession>
<dbReference type="SUPFAM" id="SSF53098">
    <property type="entry name" value="Ribonuclease H-like"/>
    <property type="match status" value="1"/>
</dbReference>
<dbReference type="InterPro" id="IPR054353">
    <property type="entry name" value="IstA-like_C"/>
</dbReference>
<dbReference type="PANTHER" id="PTHR35004">
    <property type="entry name" value="TRANSPOSASE RV3428C-RELATED"/>
    <property type="match status" value="1"/>
</dbReference>
<evidence type="ECO:0000256" key="1">
    <source>
        <dbReference type="ARBA" id="ARBA00009277"/>
    </source>
</evidence>
<dbReference type="GO" id="GO:0015074">
    <property type="term" value="P:DNA integration"/>
    <property type="evidence" value="ECO:0007669"/>
    <property type="project" value="InterPro"/>
</dbReference>
<proteinExistence type="inferred from homology"/>
<comment type="similarity">
    <text evidence="1">Belongs to the transposase IS21/IS408/IS1162 family.</text>
</comment>
<evidence type="ECO:0000313" key="4">
    <source>
        <dbReference type="EMBL" id="HAD4178321.1"/>
    </source>
</evidence>
<gene>
    <name evidence="4" type="ORF">G1R62_25715</name>
</gene>
<dbReference type="AlphaFoldDB" id="A0A714KRZ4"/>
<feature type="domain" description="Integrase catalytic" evidence="3">
    <location>
        <begin position="118"/>
        <end position="293"/>
    </location>
</feature>